<feature type="transmembrane region" description="Helical" evidence="9">
    <location>
        <begin position="557"/>
        <end position="580"/>
    </location>
</feature>
<name>A0A4Y9YS05_9APHY</name>
<evidence type="ECO:0000256" key="2">
    <source>
        <dbReference type="ARBA" id="ARBA00008807"/>
    </source>
</evidence>
<evidence type="ECO:0000256" key="6">
    <source>
        <dbReference type="ARBA" id="ARBA00022927"/>
    </source>
</evidence>
<feature type="transmembrane region" description="Helical" evidence="9">
    <location>
        <begin position="188"/>
        <end position="209"/>
    </location>
</feature>
<dbReference type="PANTHER" id="PTHR22601">
    <property type="entry name" value="ISP4 LIKE PROTEIN"/>
    <property type="match status" value="1"/>
</dbReference>
<dbReference type="EMBL" id="SEKV01000075">
    <property type="protein sequence ID" value="TFY65224.1"/>
    <property type="molecule type" value="Genomic_DNA"/>
</dbReference>
<keyword evidence="8 9" id="KW-0472">Membrane</keyword>
<evidence type="ECO:0000256" key="4">
    <source>
        <dbReference type="ARBA" id="ARBA00022692"/>
    </source>
</evidence>
<feature type="transmembrane region" description="Helical" evidence="9">
    <location>
        <begin position="298"/>
        <end position="316"/>
    </location>
</feature>
<evidence type="ECO:0000313" key="10">
    <source>
        <dbReference type="EMBL" id="TFY65224.1"/>
    </source>
</evidence>
<evidence type="ECO:0008006" key="12">
    <source>
        <dbReference type="Google" id="ProtNLM"/>
    </source>
</evidence>
<organism evidence="10 11">
    <name type="scientific">Rhodofomes roseus</name>
    <dbReference type="NCBI Taxonomy" id="34475"/>
    <lineage>
        <taxon>Eukaryota</taxon>
        <taxon>Fungi</taxon>
        <taxon>Dikarya</taxon>
        <taxon>Basidiomycota</taxon>
        <taxon>Agaricomycotina</taxon>
        <taxon>Agaricomycetes</taxon>
        <taxon>Polyporales</taxon>
        <taxon>Rhodofomes</taxon>
    </lineage>
</organism>
<feature type="transmembrane region" description="Helical" evidence="9">
    <location>
        <begin position="247"/>
        <end position="278"/>
    </location>
</feature>
<keyword evidence="7 9" id="KW-1133">Transmembrane helix</keyword>
<keyword evidence="4 9" id="KW-0812">Transmembrane</keyword>
<feature type="transmembrane region" description="Helical" evidence="9">
    <location>
        <begin position="156"/>
        <end position="176"/>
    </location>
</feature>
<comment type="subcellular location">
    <subcellularLocation>
        <location evidence="1">Membrane</location>
        <topology evidence="1">Multi-pass membrane protein</topology>
    </subcellularLocation>
</comment>
<evidence type="ECO:0000256" key="5">
    <source>
        <dbReference type="ARBA" id="ARBA00022856"/>
    </source>
</evidence>
<keyword evidence="6" id="KW-0653">Protein transport</keyword>
<reference evidence="10 11" key="1">
    <citation type="submission" date="2019-01" db="EMBL/GenBank/DDBJ databases">
        <title>Genome sequencing of the rare red list fungi Fomitopsis rosea.</title>
        <authorList>
            <person name="Buettner E."/>
            <person name="Kellner H."/>
        </authorList>
    </citation>
    <scope>NUCLEOTIDE SEQUENCE [LARGE SCALE GENOMIC DNA]</scope>
    <source>
        <strain evidence="10 11">DSM 105464</strain>
    </source>
</reference>
<protein>
    <recommendedName>
        <fullName evidence="12">OPT oligopeptide transporter</fullName>
    </recommendedName>
</protein>
<feature type="transmembrane region" description="Helical" evidence="9">
    <location>
        <begin position="393"/>
        <end position="416"/>
    </location>
</feature>
<dbReference type="InterPro" id="IPR004813">
    <property type="entry name" value="OPT"/>
</dbReference>
<dbReference type="GO" id="GO:0035673">
    <property type="term" value="F:oligopeptide transmembrane transporter activity"/>
    <property type="evidence" value="ECO:0007669"/>
    <property type="project" value="InterPro"/>
</dbReference>
<dbReference type="NCBIfam" id="TIGR00728">
    <property type="entry name" value="OPT_sfam"/>
    <property type="match status" value="1"/>
</dbReference>
<evidence type="ECO:0000256" key="7">
    <source>
        <dbReference type="ARBA" id="ARBA00022989"/>
    </source>
</evidence>
<dbReference type="Pfam" id="PF03169">
    <property type="entry name" value="OPT"/>
    <property type="match status" value="1"/>
</dbReference>
<dbReference type="AlphaFoldDB" id="A0A4Y9YS05"/>
<evidence type="ECO:0000256" key="1">
    <source>
        <dbReference type="ARBA" id="ARBA00004141"/>
    </source>
</evidence>
<comment type="similarity">
    <text evidence="2">Belongs to the oligopeptide OPT transporter family.</text>
</comment>
<evidence type="ECO:0000256" key="9">
    <source>
        <dbReference type="SAM" id="Phobius"/>
    </source>
</evidence>
<evidence type="ECO:0000256" key="3">
    <source>
        <dbReference type="ARBA" id="ARBA00022448"/>
    </source>
</evidence>
<feature type="transmembrane region" description="Helical" evidence="9">
    <location>
        <begin position="323"/>
        <end position="342"/>
    </location>
</feature>
<keyword evidence="3" id="KW-0813">Transport</keyword>
<dbReference type="Proteomes" id="UP000298390">
    <property type="component" value="Unassembled WGS sequence"/>
</dbReference>
<feature type="transmembrane region" description="Helical" evidence="9">
    <location>
        <begin position="600"/>
        <end position="620"/>
    </location>
</feature>
<feature type="transmembrane region" description="Helical" evidence="9">
    <location>
        <begin position="453"/>
        <end position="473"/>
    </location>
</feature>
<accession>A0A4Y9YS05</accession>
<sequence>MSGSAKADIDKTAERLLTTGVTLNAIPSTSETSWLAVDDSDGYLLTGTGIVSEEAAWTEEPRVQEPYEVALKVLTTVDYPELPAVTFRSIFLGLGFSAFGAVLAQIYYFKPQNLTVSALLLLILSFALGNAMHAALPSMGIFRWINPGPFNIKEHAAIVIMASTASTSATAIQVIAVQELFYNHTMDAGVAIFTLLASQLVGYGFAGLLQDVLVKPTKCFWPASIQTANLFQALHYDEQLSSKRVRVFWIVFAVMFCWAIVPEWIFPVLSGISIFCLADNHSSVIRNIFGGASSNEGMGILSICLDWNIISSLCFWAPLSYQLNIDIGIFLAYIMMSAIYYGNLWSSLSFPFMSQSLYTANGSIYDQTAILTDGKFDATKYAELGPAYLSGTFAFGLITSNLSVGALFTHVALWHWRDLKPFFLSLNPRNRVDHVIDDPHWEKMKTYKQIPRWWYVAVLIGAYATAQATNYTGDSGLPWWALTVILLISFTLTALYGILDALVGFYSNATAFYEMITAYLVPGDPVANMYGSLYGGQPMIQAFAFLSDLKLGHYVKLAPRVTFCMQMAGTVVGALLNYVVALSIMDSQRDALLSVSGTRLWSGLNVIIYNTSAIAWGALGPQMFSGTALYRMVPISLAIGLFLPLPFYIAHCIYPKAGFQYFNTCIMFQIAGQMYGGITSYVNTSMVIGLFTQWWVRTRHPRWFVKYNYLIASAMDAGTQIVIFILNFAIFGAAGNAVAFPQWWGNDFNLSADRCLAASD</sequence>
<keyword evidence="5" id="KW-0571">Peptide transport</keyword>
<feature type="transmembrane region" description="Helical" evidence="9">
    <location>
        <begin position="717"/>
        <end position="740"/>
    </location>
</feature>
<proteinExistence type="inferred from homology"/>
<comment type="caution">
    <text evidence="10">The sequence shown here is derived from an EMBL/GenBank/DDBJ whole genome shotgun (WGS) entry which is preliminary data.</text>
</comment>
<dbReference type="GO" id="GO:0016020">
    <property type="term" value="C:membrane"/>
    <property type="evidence" value="ECO:0007669"/>
    <property type="project" value="UniProtKB-SubCell"/>
</dbReference>
<dbReference type="InterPro" id="IPR004648">
    <property type="entry name" value="Oligpept_transpt"/>
</dbReference>
<feature type="transmembrane region" description="Helical" evidence="9">
    <location>
        <begin position="90"/>
        <end position="108"/>
    </location>
</feature>
<feature type="transmembrane region" description="Helical" evidence="9">
    <location>
        <begin position="479"/>
        <end position="499"/>
    </location>
</feature>
<dbReference type="GO" id="GO:0015031">
    <property type="term" value="P:protein transport"/>
    <property type="evidence" value="ECO:0007669"/>
    <property type="project" value="UniProtKB-KW"/>
</dbReference>
<feature type="transmembrane region" description="Helical" evidence="9">
    <location>
        <begin position="632"/>
        <end position="654"/>
    </location>
</feature>
<feature type="transmembrane region" description="Helical" evidence="9">
    <location>
        <begin position="114"/>
        <end position="136"/>
    </location>
</feature>
<evidence type="ECO:0000313" key="11">
    <source>
        <dbReference type="Proteomes" id="UP000298390"/>
    </source>
</evidence>
<gene>
    <name evidence="10" type="ORF">EVJ58_g2104</name>
</gene>
<feature type="transmembrane region" description="Helical" evidence="9">
    <location>
        <begin position="674"/>
        <end position="696"/>
    </location>
</feature>
<evidence type="ECO:0000256" key="8">
    <source>
        <dbReference type="ARBA" id="ARBA00023136"/>
    </source>
</evidence>